<dbReference type="AlphaFoldDB" id="A0A310S6M7"/>
<evidence type="ECO:0000313" key="2">
    <source>
        <dbReference type="Proteomes" id="UP000250275"/>
    </source>
</evidence>
<protein>
    <submittedName>
        <fullName evidence="1">Uncharacterized protein</fullName>
    </submittedName>
</protein>
<name>A0A310S6M7_9HYME</name>
<accession>A0A310S6M7</accession>
<sequence>MIYMKNDFINAPTGQLEYRRNLHPNAVRHLAIVIRDMPLVPKCWPLINFGD</sequence>
<keyword evidence="2" id="KW-1185">Reference proteome</keyword>
<dbReference type="Proteomes" id="UP000250275">
    <property type="component" value="Unassembled WGS sequence"/>
</dbReference>
<dbReference type="EMBL" id="KQ779356">
    <property type="protein sequence ID" value="OAD51966.1"/>
    <property type="molecule type" value="Genomic_DNA"/>
</dbReference>
<organism evidence="1 2">
    <name type="scientific">Eufriesea mexicana</name>
    <dbReference type="NCBI Taxonomy" id="516756"/>
    <lineage>
        <taxon>Eukaryota</taxon>
        <taxon>Metazoa</taxon>
        <taxon>Ecdysozoa</taxon>
        <taxon>Arthropoda</taxon>
        <taxon>Hexapoda</taxon>
        <taxon>Insecta</taxon>
        <taxon>Pterygota</taxon>
        <taxon>Neoptera</taxon>
        <taxon>Endopterygota</taxon>
        <taxon>Hymenoptera</taxon>
        <taxon>Apocrita</taxon>
        <taxon>Aculeata</taxon>
        <taxon>Apoidea</taxon>
        <taxon>Anthophila</taxon>
        <taxon>Apidae</taxon>
        <taxon>Eufriesea</taxon>
    </lineage>
</organism>
<evidence type="ECO:0000313" key="1">
    <source>
        <dbReference type="EMBL" id="OAD51966.1"/>
    </source>
</evidence>
<proteinExistence type="predicted"/>
<reference evidence="1 2" key="1">
    <citation type="submission" date="2015-07" db="EMBL/GenBank/DDBJ databases">
        <title>The genome of Eufriesea mexicana.</title>
        <authorList>
            <person name="Pan H."/>
            <person name="Kapheim K."/>
        </authorList>
    </citation>
    <scope>NUCLEOTIDE SEQUENCE [LARGE SCALE GENOMIC DNA]</scope>
    <source>
        <strain evidence="1">0111107269</strain>
        <tissue evidence="1">Whole body</tissue>
    </source>
</reference>
<gene>
    <name evidence="1" type="ORF">WN48_03518</name>
</gene>